<evidence type="ECO:0000256" key="5">
    <source>
        <dbReference type="ARBA" id="ARBA00022840"/>
    </source>
</evidence>
<evidence type="ECO:0000313" key="13">
    <source>
        <dbReference type="Proteomes" id="UP000410984"/>
    </source>
</evidence>
<feature type="binding site" evidence="9">
    <location>
        <position position="99"/>
    </location>
    <ligand>
        <name>L-glutamine</name>
        <dbReference type="ChEBI" id="CHEBI:58359"/>
    </ligand>
</feature>
<evidence type="ECO:0000256" key="8">
    <source>
        <dbReference type="PIRSR" id="PIRSR001589-1"/>
    </source>
</evidence>
<evidence type="ECO:0000313" key="12">
    <source>
        <dbReference type="EMBL" id="VUD72038.1"/>
    </source>
</evidence>
<dbReference type="GO" id="GO:0005524">
    <property type="term" value="F:ATP binding"/>
    <property type="evidence" value="ECO:0007669"/>
    <property type="project" value="UniProtKB-KW"/>
</dbReference>
<feature type="site" description="Important for beta-aspartyl-AMP intermediate formation" evidence="10">
    <location>
        <position position="366"/>
    </location>
</feature>
<dbReference type="Pfam" id="PF13537">
    <property type="entry name" value="GATase_7"/>
    <property type="match status" value="1"/>
</dbReference>
<dbReference type="GO" id="GO:0004066">
    <property type="term" value="F:asparagine synthase (glutamine-hydrolyzing) activity"/>
    <property type="evidence" value="ECO:0007669"/>
    <property type="project" value="UniProtKB-EC"/>
</dbReference>
<feature type="binding site" evidence="9">
    <location>
        <begin position="364"/>
        <end position="365"/>
    </location>
    <ligand>
        <name>ATP</name>
        <dbReference type="ChEBI" id="CHEBI:30616"/>
    </ligand>
</feature>
<dbReference type="GO" id="GO:0005829">
    <property type="term" value="C:cytosol"/>
    <property type="evidence" value="ECO:0007669"/>
    <property type="project" value="TreeGrafter"/>
</dbReference>
<dbReference type="InterPro" id="IPR017932">
    <property type="entry name" value="GATase_2_dom"/>
</dbReference>
<evidence type="ECO:0000259" key="11">
    <source>
        <dbReference type="PROSITE" id="PS51278"/>
    </source>
</evidence>
<dbReference type="PROSITE" id="PS51278">
    <property type="entry name" value="GATASE_TYPE_2"/>
    <property type="match status" value="1"/>
</dbReference>
<dbReference type="CDD" id="cd01991">
    <property type="entry name" value="Asn_synthase_B_C"/>
    <property type="match status" value="1"/>
</dbReference>
<dbReference type="AlphaFoldDB" id="A0A509ECZ8"/>
<evidence type="ECO:0000256" key="1">
    <source>
        <dbReference type="ARBA" id="ARBA00005187"/>
    </source>
</evidence>
<dbReference type="PIRSF" id="PIRSF001589">
    <property type="entry name" value="Asn_synthetase_glu-h"/>
    <property type="match status" value="1"/>
</dbReference>
<evidence type="ECO:0000256" key="7">
    <source>
        <dbReference type="ARBA" id="ARBA00048741"/>
    </source>
</evidence>
<keyword evidence="13" id="KW-1185">Reference proteome</keyword>
<dbReference type="SUPFAM" id="SSF52402">
    <property type="entry name" value="Adenine nucleotide alpha hydrolases-like"/>
    <property type="match status" value="1"/>
</dbReference>
<dbReference type="InterPro" id="IPR014729">
    <property type="entry name" value="Rossmann-like_a/b/a_fold"/>
</dbReference>
<evidence type="ECO:0000256" key="4">
    <source>
        <dbReference type="ARBA" id="ARBA00022741"/>
    </source>
</evidence>
<reference evidence="12 13" key="1">
    <citation type="submission" date="2019-06" db="EMBL/GenBank/DDBJ databases">
        <authorList>
            <person name="Rodrigo-Torres L."/>
            <person name="Arahal R. D."/>
            <person name="Lucena T."/>
        </authorList>
    </citation>
    <scope>NUCLEOTIDE SEQUENCE [LARGE SCALE GENOMIC DNA]</scope>
    <source>
        <strain evidence="12 13">SB0023/3</strain>
    </source>
</reference>
<evidence type="ECO:0000256" key="2">
    <source>
        <dbReference type="ARBA" id="ARBA00005752"/>
    </source>
</evidence>
<gene>
    <name evidence="12" type="primary">asnB_1</name>
    <name evidence="12" type="ORF">MET9862_02632</name>
</gene>
<dbReference type="PANTHER" id="PTHR43284">
    <property type="entry name" value="ASPARAGINE SYNTHETASE (GLUTAMINE-HYDROLYZING)"/>
    <property type="match status" value="1"/>
</dbReference>
<comment type="pathway">
    <text evidence="1">Amino-acid biosynthesis; L-asparagine biosynthesis; L-asparagine from L-aspartate (L-Gln route): step 1/1.</text>
</comment>
<keyword evidence="12" id="KW-0436">Ligase</keyword>
<dbReference type="Gene3D" id="3.40.50.620">
    <property type="entry name" value="HUPs"/>
    <property type="match status" value="1"/>
</dbReference>
<evidence type="ECO:0000256" key="9">
    <source>
        <dbReference type="PIRSR" id="PIRSR001589-2"/>
    </source>
</evidence>
<dbReference type="CDD" id="cd00712">
    <property type="entry name" value="AsnB"/>
    <property type="match status" value="1"/>
</dbReference>
<evidence type="ECO:0000256" key="3">
    <source>
        <dbReference type="ARBA" id="ARBA00012737"/>
    </source>
</evidence>
<dbReference type="GO" id="GO:0006529">
    <property type="term" value="P:asparagine biosynthetic process"/>
    <property type="evidence" value="ECO:0007669"/>
    <property type="project" value="UniProtKB-KW"/>
</dbReference>
<name>A0A509ECZ8_9HYPH</name>
<dbReference type="SUPFAM" id="SSF56235">
    <property type="entry name" value="N-terminal nucleophile aminohydrolases (Ntn hydrolases)"/>
    <property type="match status" value="1"/>
</dbReference>
<comment type="catalytic activity">
    <reaction evidence="7">
        <text>L-aspartate + L-glutamine + ATP + H2O = L-asparagine + L-glutamate + AMP + diphosphate + H(+)</text>
        <dbReference type="Rhea" id="RHEA:12228"/>
        <dbReference type="ChEBI" id="CHEBI:15377"/>
        <dbReference type="ChEBI" id="CHEBI:15378"/>
        <dbReference type="ChEBI" id="CHEBI:29985"/>
        <dbReference type="ChEBI" id="CHEBI:29991"/>
        <dbReference type="ChEBI" id="CHEBI:30616"/>
        <dbReference type="ChEBI" id="CHEBI:33019"/>
        <dbReference type="ChEBI" id="CHEBI:58048"/>
        <dbReference type="ChEBI" id="CHEBI:58359"/>
        <dbReference type="ChEBI" id="CHEBI:456215"/>
        <dbReference type="EC" id="6.3.5.4"/>
    </reaction>
</comment>
<dbReference type="InterPro" id="IPR006426">
    <property type="entry name" value="Asn_synth_AEB"/>
</dbReference>
<dbReference type="RefSeq" id="WP_142583400.1">
    <property type="nucleotide sequence ID" value="NZ_CABFPH010000033.1"/>
</dbReference>
<dbReference type="InterPro" id="IPR033738">
    <property type="entry name" value="AsnB_N"/>
</dbReference>
<organism evidence="12 13">
    <name type="scientific">Methylobacterium symbioticum</name>
    <dbReference type="NCBI Taxonomy" id="2584084"/>
    <lineage>
        <taxon>Bacteria</taxon>
        <taxon>Pseudomonadati</taxon>
        <taxon>Pseudomonadota</taxon>
        <taxon>Alphaproteobacteria</taxon>
        <taxon>Hyphomicrobiales</taxon>
        <taxon>Methylobacteriaceae</taxon>
        <taxon>Methylobacterium</taxon>
    </lineage>
</organism>
<proteinExistence type="inferred from homology"/>
<dbReference type="InterPro" id="IPR001962">
    <property type="entry name" value="Asn_synthase"/>
</dbReference>
<dbReference type="NCBIfam" id="TIGR01536">
    <property type="entry name" value="asn_synth_AEB"/>
    <property type="match status" value="1"/>
</dbReference>
<protein>
    <recommendedName>
        <fullName evidence="3">asparagine synthase (glutamine-hydrolyzing)</fullName>
        <ecNumber evidence="3">6.3.5.4</ecNumber>
    </recommendedName>
</protein>
<feature type="binding site" evidence="9">
    <location>
        <position position="292"/>
    </location>
    <ligand>
        <name>ATP</name>
        <dbReference type="ChEBI" id="CHEBI:30616"/>
    </ligand>
</feature>
<keyword evidence="8" id="KW-0028">Amino-acid biosynthesis</keyword>
<keyword evidence="6 8" id="KW-0315">Glutamine amidotransferase</keyword>
<dbReference type="PANTHER" id="PTHR43284:SF1">
    <property type="entry name" value="ASPARAGINE SYNTHETASE"/>
    <property type="match status" value="1"/>
</dbReference>
<keyword evidence="5 9" id="KW-0067">ATP-binding</keyword>
<dbReference type="Gene3D" id="3.60.20.10">
    <property type="entry name" value="Glutamine Phosphoribosylpyrophosphate, subunit 1, domain 1"/>
    <property type="match status" value="1"/>
</dbReference>
<dbReference type="EMBL" id="CABFPH010000033">
    <property type="protein sequence ID" value="VUD72038.1"/>
    <property type="molecule type" value="Genomic_DNA"/>
</dbReference>
<keyword evidence="8" id="KW-0061">Asparagine biosynthesis</keyword>
<dbReference type="InterPro" id="IPR051786">
    <property type="entry name" value="ASN_synthetase/amidase"/>
</dbReference>
<feature type="domain" description="Glutamine amidotransferase type-2" evidence="11">
    <location>
        <begin position="2"/>
        <end position="212"/>
    </location>
</feature>
<dbReference type="InterPro" id="IPR029055">
    <property type="entry name" value="Ntn_hydrolases_N"/>
</dbReference>
<comment type="similarity">
    <text evidence="2">Belongs to the asparagine synthetase family.</text>
</comment>
<dbReference type="Pfam" id="PF00733">
    <property type="entry name" value="Asn_synthase"/>
    <property type="match status" value="1"/>
</dbReference>
<evidence type="ECO:0000256" key="6">
    <source>
        <dbReference type="ARBA" id="ARBA00022962"/>
    </source>
</evidence>
<accession>A0A509ECZ8</accession>
<dbReference type="Proteomes" id="UP000410984">
    <property type="component" value="Unassembled WGS sequence"/>
</dbReference>
<dbReference type="OrthoDB" id="9763290at2"/>
<dbReference type="EC" id="6.3.5.4" evidence="3"/>
<keyword evidence="4 9" id="KW-0547">Nucleotide-binding</keyword>
<sequence length="639" mass="69512">MCGICGWIEPGAQDTGGLTARMTQRLHHRGPDDVGIEGGDGWTLGFRRLSILDLSPAGHQPMQSPDGACWLAFNGEIYNYVELRRELEWDGASFVGSSDTEVLLRLLMRHGEAALSRLNGMFGLAFVDTRRRRFILARDRLGVKPLYYRQDGSSLRFASELKALLAWPGEDRKVDPEALAQYLTLGYLPSETCIFEGFAKLPPGHLMAGSLDDPGAARPRPYWDLALNPDPAARPLTGAETDDLEDLLADAVRIRLRSDVPVGVFLSGGIDSGLVASLAARSEGVRPLALTVGFDEASADESGLAALSARHAGLDHRVVQQPIGGLETLDRLGEVFDEPFGDPSALPTYTLCEAAAAHATVFLSGDGGDEAFGGYRRTVESLRRQRLIALGSRVGPVLRQVGRLVPDLSLARHRLHKLALADHGCAAAFDEVPEDPALVQLVHPRLRAALRRGGAPLWTRWAESRGAPLTARQQALDYRLYLPDDVLVKVDRASMAHAIEVRSPLLDVRLVEWAARLPRGCLLDGRSGKLPLRAMARRLLPEPVQAGAKRGFGVPLDDWFRAGSGQAFARARLLDPRALGLAVWTEGGIERILAQARRPEGRGFGTLLWRLLMLEAWSRSYLPAPAAPSRPRQAALAPG</sequence>
<feature type="active site" description="For GATase activity" evidence="8">
    <location>
        <position position="2"/>
    </location>
</feature>
<evidence type="ECO:0000256" key="10">
    <source>
        <dbReference type="PIRSR" id="PIRSR001589-3"/>
    </source>
</evidence>